<evidence type="ECO:0000313" key="4">
    <source>
        <dbReference type="Proteomes" id="UP000255264"/>
    </source>
</evidence>
<dbReference type="SUPFAM" id="SSF55008">
    <property type="entry name" value="HMA, heavy metal-associated domain"/>
    <property type="match status" value="1"/>
</dbReference>
<dbReference type="Pfam" id="PF00403">
    <property type="entry name" value="HMA"/>
    <property type="match status" value="1"/>
</dbReference>
<name>A0A377J163_9PAST</name>
<accession>A0A377J163</accession>
<dbReference type="OrthoDB" id="5689309at2"/>
<evidence type="ECO:0000256" key="1">
    <source>
        <dbReference type="SAM" id="SignalP"/>
    </source>
</evidence>
<keyword evidence="1" id="KW-0732">Signal</keyword>
<organism evidence="3 4">
    <name type="scientific">Haemophilus pittmaniae</name>
    <dbReference type="NCBI Taxonomy" id="249188"/>
    <lineage>
        <taxon>Bacteria</taxon>
        <taxon>Pseudomonadati</taxon>
        <taxon>Pseudomonadota</taxon>
        <taxon>Gammaproteobacteria</taxon>
        <taxon>Pasteurellales</taxon>
        <taxon>Pasteurellaceae</taxon>
        <taxon>Haemophilus</taxon>
    </lineage>
</organism>
<protein>
    <submittedName>
        <fullName evidence="3">Copper chaperone MerP-like protein</fullName>
    </submittedName>
</protein>
<feature type="domain" description="HMA" evidence="2">
    <location>
        <begin position="23"/>
        <end position="88"/>
    </location>
</feature>
<dbReference type="EMBL" id="UGHS01000004">
    <property type="protein sequence ID" value="STO94008.1"/>
    <property type="molecule type" value="Genomic_DNA"/>
</dbReference>
<proteinExistence type="predicted"/>
<dbReference type="InterPro" id="IPR036163">
    <property type="entry name" value="HMA_dom_sf"/>
</dbReference>
<gene>
    <name evidence="3" type="ORF">NCTC13335_01924</name>
</gene>
<evidence type="ECO:0000259" key="2">
    <source>
        <dbReference type="PROSITE" id="PS50846"/>
    </source>
</evidence>
<dbReference type="AlphaFoldDB" id="A0A377J163"/>
<dbReference type="PROSITE" id="PS50846">
    <property type="entry name" value="HMA_2"/>
    <property type="match status" value="1"/>
</dbReference>
<reference evidence="3 4" key="1">
    <citation type="submission" date="2018-06" db="EMBL/GenBank/DDBJ databases">
        <authorList>
            <consortium name="Pathogen Informatics"/>
            <person name="Doyle S."/>
        </authorList>
    </citation>
    <scope>NUCLEOTIDE SEQUENCE [LARGE SCALE GENOMIC DNA]</scope>
    <source>
        <strain evidence="3 4">NCTC13335</strain>
    </source>
</reference>
<keyword evidence="4" id="KW-1185">Reference proteome</keyword>
<dbReference type="InterPro" id="IPR006121">
    <property type="entry name" value="HMA_dom"/>
</dbReference>
<dbReference type="Proteomes" id="UP000255264">
    <property type="component" value="Unassembled WGS sequence"/>
</dbReference>
<feature type="signal peptide" evidence="1">
    <location>
        <begin position="1"/>
        <end position="20"/>
    </location>
</feature>
<feature type="chain" id="PRO_5016945856" evidence="1">
    <location>
        <begin position="21"/>
        <end position="91"/>
    </location>
</feature>
<evidence type="ECO:0000313" key="3">
    <source>
        <dbReference type="EMBL" id="STO94008.1"/>
    </source>
</evidence>
<sequence>MKIKLLGAVLALGLATSSLAAERTVMLKVAEMNCQLCAYLVNRELREIDGVISTKAAIDNGMVKVVAEDKVSNQQLLDAIAKLQYHAEVMQ</sequence>
<dbReference type="GO" id="GO:0046872">
    <property type="term" value="F:metal ion binding"/>
    <property type="evidence" value="ECO:0007669"/>
    <property type="project" value="InterPro"/>
</dbReference>
<dbReference type="CDD" id="cd00371">
    <property type="entry name" value="HMA"/>
    <property type="match status" value="1"/>
</dbReference>
<dbReference type="RefSeq" id="WP_007243129.1">
    <property type="nucleotide sequence ID" value="NZ_LT906463.1"/>
</dbReference>
<dbReference type="Gene3D" id="3.30.70.100">
    <property type="match status" value="1"/>
</dbReference>